<sequence length="208" mass="22464">MSSTFTPSSAIDWEKERDWAANLGMLDWDNTQIVFSKRTLLEFLKYAGVTVDPNFTNIQKLPRYARFGTLSGDSATLPEVLPEVRAKQDAIATASQTENGYRPSRRVRAAPGGGHTNIFGNDNDDALTSAPPRPGETSVSPVASPEVAADASPKATPDEAAAESRPRAKRNASSGISGLWDEPDPQAFKPTRRVREMPGGKDSISSLF</sequence>
<evidence type="ECO:0000313" key="3">
    <source>
        <dbReference type="Proteomes" id="UP000076727"/>
    </source>
</evidence>
<dbReference type="OrthoDB" id="4062651at2759"/>
<evidence type="ECO:0000313" key="2">
    <source>
        <dbReference type="EMBL" id="KZT66706.1"/>
    </source>
</evidence>
<dbReference type="AlphaFoldDB" id="A0A165N9X5"/>
<keyword evidence="3" id="KW-1185">Reference proteome</keyword>
<reference evidence="2 3" key="1">
    <citation type="journal article" date="2016" name="Mol. Biol. Evol.">
        <title>Comparative Genomics of Early-Diverging Mushroom-Forming Fungi Provides Insights into the Origins of Lignocellulose Decay Capabilities.</title>
        <authorList>
            <person name="Nagy L.G."/>
            <person name="Riley R."/>
            <person name="Tritt A."/>
            <person name="Adam C."/>
            <person name="Daum C."/>
            <person name="Floudas D."/>
            <person name="Sun H."/>
            <person name="Yadav J.S."/>
            <person name="Pangilinan J."/>
            <person name="Larsson K.H."/>
            <person name="Matsuura K."/>
            <person name="Barry K."/>
            <person name="Labutti K."/>
            <person name="Kuo R."/>
            <person name="Ohm R.A."/>
            <person name="Bhattacharya S.S."/>
            <person name="Shirouzu T."/>
            <person name="Yoshinaga Y."/>
            <person name="Martin F.M."/>
            <person name="Grigoriev I.V."/>
            <person name="Hibbett D.S."/>
        </authorList>
    </citation>
    <scope>NUCLEOTIDE SEQUENCE [LARGE SCALE GENOMIC DNA]</scope>
    <source>
        <strain evidence="2 3">L-15889</strain>
    </source>
</reference>
<feature type="region of interest" description="Disordered" evidence="1">
    <location>
        <begin position="94"/>
        <end position="208"/>
    </location>
</feature>
<dbReference type="Proteomes" id="UP000076727">
    <property type="component" value="Unassembled WGS sequence"/>
</dbReference>
<proteinExistence type="predicted"/>
<organism evidence="2 3">
    <name type="scientific">Daedalea quercina L-15889</name>
    <dbReference type="NCBI Taxonomy" id="1314783"/>
    <lineage>
        <taxon>Eukaryota</taxon>
        <taxon>Fungi</taxon>
        <taxon>Dikarya</taxon>
        <taxon>Basidiomycota</taxon>
        <taxon>Agaricomycotina</taxon>
        <taxon>Agaricomycetes</taxon>
        <taxon>Polyporales</taxon>
        <taxon>Fomitopsis</taxon>
    </lineage>
</organism>
<dbReference type="EMBL" id="KV429085">
    <property type="protein sequence ID" value="KZT66706.1"/>
    <property type="molecule type" value="Genomic_DNA"/>
</dbReference>
<name>A0A165N9X5_9APHY</name>
<evidence type="ECO:0000256" key="1">
    <source>
        <dbReference type="SAM" id="MobiDB-lite"/>
    </source>
</evidence>
<accession>A0A165N9X5</accession>
<gene>
    <name evidence="2" type="ORF">DAEQUDRAFT_729979</name>
</gene>
<protein>
    <submittedName>
        <fullName evidence="2">Uncharacterized protein</fullName>
    </submittedName>
</protein>